<evidence type="ECO:0000256" key="7">
    <source>
        <dbReference type="ARBA" id="ARBA00022692"/>
    </source>
</evidence>
<evidence type="ECO:0000313" key="21">
    <source>
        <dbReference type="EMBL" id="BBO80023.1"/>
    </source>
</evidence>
<dbReference type="InterPro" id="IPR000700">
    <property type="entry name" value="PAS-assoc_C"/>
</dbReference>
<dbReference type="Proteomes" id="UP000425960">
    <property type="component" value="Chromosome"/>
</dbReference>
<dbReference type="SMART" id="SM00388">
    <property type="entry name" value="HisKA"/>
    <property type="match status" value="1"/>
</dbReference>
<keyword evidence="9" id="KW-0418">Kinase</keyword>
<evidence type="ECO:0000256" key="11">
    <source>
        <dbReference type="ARBA" id="ARBA00022989"/>
    </source>
</evidence>
<dbReference type="InterPro" id="IPR035965">
    <property type="entry name" value="PAS-like_dom_sf"/>
</dbReference>
<dbReference type="EC" id="2.7.13.3" evidence="3"/>
<dbReference type="CDD" id="cd12912">
    <property type="entry name" value="PDC2_MCP_like"/>
    <property type="match status" value="1"/>
</dbReference>
<evidence type="ECO:0000256" key="4">
    <source>
        <dbReference type="ARBA" id="ARBA00022475"/>
    </source>
</evidence>
<keyword evidence="11 15" id="KW-1133">Transmembrane helix</keyword>
<keyword evidence="6" id="KW-0808">Transferase</keyword>
<dbReference type="InterPro" id="IPR001610">
    <property type="entry name" value="PAC"/>
</dbReference>
<evidence type="ECO:0000259" key="20">
    <source>
        <dbReference type="PROSITE" id="PS50885"/>
    </source>
</evidence>
<dbReference type="SUPFAM" id="SSF55785">
    <property type="entry name" value="PYP-like sensor domain (PAS domain)"/>
    <property type="match status" value="2"/>
</dbReference>
<dbReference type="InterPro" id="IPR003661">
    <property type="entry name" value="HisK_dim/P_dom"/>
</dbReference>
<dbReference type="PRINTS" id="PR00344">
    <property type="entry name" value="BCTRLSENSOR"/>
</dbReference>
<evidence type="ECO:0000256" key="14">
    <source>
        <dbReference type="PROSITE-ProRule" id="PRU00169"/>
    </source>
</evidence>
<dbReference type="CDD" id="cd00156">
    <property type="entry name" value="REC"/>
    <property type="match status" value="1"/>
</dbReference>
<dbReference type="SUPFAM" id="SSF47384">
    <property type="entry name" value="Homodimeric domain of signal transducing histidine kinase"/>
    <property type="match status" value="1"/>
</dbReference>
<sequence length="1098" mass="122564">MQIKISIRWALIAGFLGLIWGTHLITTTSSYLTSQEVLRQHAGDIMKNIAELAMEQSQRHLLHAHGAAALTRRLLAANVVSSQANQVAGLERYLYDQLSVNPHFAGIYVGTPNGDFYDVRHFEVLGKEGFRTKVILNADKGRQVQLSYRDARFRLQSMSQSDSDPYDPRLRPWYQKAVAENRIVWTDPYIFYTSQKPGITIAGPFFDPDGRLMGVVGVDIEIDQLSIFIGNLKIGKHGKAFMINRNADVVAFGDLDKLKIEDQAQAGSTRLVKIQELDDPHCRKAFAAARIETDTAGMLVMDTPRFSRFENDGQTYLAMFTPFSNSQWPWIIGVYLPEADYLGAIKANRQYNIWVTMVISLFAAGIGLLLARGVIRPIALLEKSSRKMKLGQAVPLPPIRSVYTEIQETANAFGEMKTAVERSHKKYLGIFNNIQDVYWESSLNGTLVEISPSIAKISQYRREDLIGATTLKIYANPNQRSGIVDVLKKKGQIHDHEVVFKDKDGRLVHCALNSSILHTRSGKPYRIIGSLRDINDRKAAEEQLLTYKKKLEALVQARTIELQKANDGLVGQIERRRDTEKQLRASEEKYRTILETIEEAYFEMDLRGTLTFINDAAGHIMGYSREELLGMHFRHFSDHRPTREIMLSFDRMVRSGEPVRVITYPVTTKNGESKILDLSAALIHDTSGKTIGFRGLARDMTSQIIAQREKEKLQGQLNQAQRMESVGTLAGGIAHDFNNLLMGIMGNVSLLETKLDPDRSLSEHLKAIEQCVESGANLTRQLLGYARGGKYRVTPVNLNETIQRTADMFGRTKKEVHILYDFDEEVHLVEADQGQIDQVLLNLYVNAWHAMTTDMTLQLSTANVVLDAGFTTPFGAKPGPYAAIRVEDRGKGIEPEIRKRIFEPFFTTKKMGRGTGLGLASAFGIIKNHGGIIDVQSQVNQGTTFTIYLPAAFPLKPENAPSSDSVTVPIEPGSETLLLVDDEPYVLKALGFILQDLGYEVITAGSGKEAIDLFQKEQHCIDGVLLDMIMPDLNGRQVLDALKAIRPSIKVILSSGYSLDGLSEEEPNAAGDGFIQKPYQIQELATILNDVLHTAAPR</sequence>
<feature type="modified residue" description="4-aspartylphosphate" evidence="14">
    <location>
        <position position="1027"/>
    </location>
</feature>
<dbReference type="InterPro" id="IPR036097">
    <property type="entry name" value="HisK_dim/P_sf"/>
</dbReference>
<dbReference type="PROSITE" id="PS50112">
    <property type="entry name" value="PAS"/>
    <property type="match status" value="2"/>
</dbReference>
<proteinExistence type="predicted"/>
<dbReference type="PROSITE" id="PS50109">
    <property type="entry name" value="HIS_KIN"/>
    <property type="match status" value="1"/>
</dbReference>
<dbReference type="GO" id="GO:0000155">
    <property type="term" value="F:phosphorelay sensor kinase activity"/>
    <property type="evidence" value="ECO:0007669"/>
    <property type="project" value="InterPro"/>
</dbReference>
<evidence type="ECO:0000256" key="8">
    <source>
        <dbReference type="ARBA" id="ARBA00022741"/>
    </source>
</evidence>
<evidence type="ECO:0000259" key="19">
    <source>
        <dbReference type="PROSITE" id="PS50113"/>
    </source>
</evidence>
<dbReference type="SUPFAM" id="SSF52172">
    <property type="entry name" value="CheY-like"/>
    <property type="match status" value="1"/>
</dbReference>
<feature type="domain" description="HAMP" evidence="20">
    <location>
        <begin position="372"/>
        <end position="425"/>
    </location>
</feature>
<keyword evidence="8" id="KW-0547">Nucleotide-binding</keyword>
<evidence type="ECO:0000256" key="15">
    <source>
        <dbReference type="SAM" id="Phobius"/>
    </source>
</evidence>
<evidence type="ECO:0000256" key="13">
    <source>
        <dbReference type="ARBA" id="ARBA00023136"/>
    </source>
</evidence>
<dbReference type="InterPro" id="IPR005467">
    <property type="entry name" value="His_kinase_dom"/>
</dbReference>
<evidence type="ECO:0000256" key="1">
    <source>
        <dbReference type="ARBA" id="ARBA00000085"/>
    </source>
</evidence>
<dbReference type="InterPro" id="IPR011006">
    <property type="entry name" value="CheY-like_superfamily"/>
</dbReference>
<dbReference type="SMART" id="SM00086">
    <property type="entry name" value="PAC"/>
    <property type="match status" value="2"/>
</dbReference>
<evidence type="ECO:0000256" key="12">
    <source>
        <dbReference type="ARBA" id="ARBA00023012"/>
    </source>
</evidence>
<evidence type="ECO:0000259" key="16">
    <source>
        <dbReference type="PROSITE" id="PS50109"/>
    </source>
</evidence>
<dbReference type="SUPFAM" id="SSF103190">
    <property type="entry name" value="Sensory domain-like"/>
    <property type="match status" value="1"/>
</dbReference>
<dbReference type="KEGG" id="dov:DSCO28_05890"/>
<keyword evidence="5 14" id="KW-0597">Phosphoprotein</keyword>
<feature type="domain" description="PAS" evidence="18">
    <location>
        <begin position="586"/>
        <end position="656"/>
    </location>
</feature>
<dbReference type="PANTHER" id="PTHR43065:SF42">
    <property type="entry name" value="TWO-COMPONENT SENSOR PPRA"/>
    <property type="match status" value="1"/>
</dbReference>
<feature type="domain" description="Response regulatory" evidence="17">
    <location>
        <begin position="976"/>
        <end position="1092"/>
    </location>
</feature>
<dbReference type="Pfam" id="PF02743">
    <property type="entry name" value="dCache_1"/>
    <property type="match status" value="1"/>
</dbReference>
<feature type="domain" description="PAC" evidence="19">
    <location>
        <begin position="494"/>
        <end position="546"/>
    </location>
</feature>
<keyword evidence="12" id="KW-0902">Two-component regulatory system</keyword>
<evidence type="ECO:0000256" key="10">
    <source>
        <dbReference type="ARBA" id="ARBA00022840"/>
    </source>
</evidence>
<feature type="domain" description="PAS" evidence="18">
    <location>
        <begin position="423"/>
        <end position="489"/>
    </location>
</feature>
<dbReference type="SMART" id="SM00091">
    <property type="entry name" value="PAS"/>
    <property type="match status" value="2"/>
</dbReference>
<dbReference type="InterPro" id="IPR003660">
    <property type="entry name" value="HAMP_dom"/>
</dbReference>
<evidence type="ECO:0000256" key="2">
    <source>
        <dbReference type="ARBA" id="ARBA00004651"/>
    </source>
</evidence>
<evidence type="ECO:0000256" key="3">
    <source>
        <dbReference type="ARBA" id="ARBA00012438"/>
    </source>
</evidence>
<dbReference type="CDD" id="cd00082">
    <property type="entry name" value="HisKA"/>
    <property type="match status" value="1"/>
</dbReference>
<dbReference type="InterPro" id="IPR033479">
    <property type="entry name" value="dCache_1"/>
</dbReference>
<organism evidence="21 22">
    <name type="scientific">Desulfosarcina ovata subsp. sediminis</name>
    <dbReference type="NCBI Taxonomy" id="885957"/>
    <lineage>
        <taxon>Bacteria</taxon>
        <taxon>Pseudomonadati</taxon>
        <taxon>Thermodesulfobacteriota</taxon>
        <taxon>Desulfobacteria</taxon>
        <taxon>Desulfobacterales</taxon>
        <taxon>Desulfosarcinaceae</taxon>
        <taxon>Desulfosarcina</taxon>
    </lineage>
</organism>
<feature type="domain" description="PAC" evidence="19">
    <location>
        <begin position="660"/>
        <end position="712"/>
    </location>
</feature>
<dbReference type="Pfam" id="PF00989">
    <property type="entry name" value="PAS"/>
    <property type="match status" value="1"/>
</dbReference>
<dbReference type="SMART" id="SM00387">
    <property type="entry name" value="HATPase_c"/>
    <property type="match status" value="1"/>
</dbReference>
<dbReference type="RefSeq" id="WP_155321082.1">
    <property type="nucleotide sequence ID" value="NZ_AP021876.1"/>
</dbReference>
<dbReference type="SMART" id="SM00448">
    <property type="entry name" value="REC"/>
    <property type="match status" value="1"/>
</dbReference>
<dbReference type="InterPro" id="IPR036890">
    <property type="entry name" value="HATPase_C_sf"/>
</dbReference>
<evidence type="ECO:0000313" key="22">
    <source>
        <dbReference type="Proteomes" id="UP000425960"/>
    </source>
</evidence>
<keyword evidence="4" id="KW-1003">Cell membrane</keyword>
<dbReference type="InterPro" id="IPR029151">
    <property type="entry name" value="Sensor-like_sf"/>
</dbReference>
<protein>
    <recommendedName>
        <fullName evidence="3">histidine kinase</fullName>
        <ecNumber evidence="3">2.7.13.3</ecNumber>
    </recommendedName>
</protein>
<accession>A0A5K7ZQV3</accession>
<dbReference type="PANTHER" id="PTHR43065">
    <property type="entry name" value="SENSOR HISTIDINE KINASE"/>
    <property type="match status" value="1"/>
</dbReference>
<dbReference type="AlphaFoldDB" id="A0A5K7ZQV3"/>
<keyword evidence="7 15" id="KW-0812">Transmembrane</keyword>
<dbReference type="GO" id="GO:0005524">
    <property type="term" value="F:ATP binding"/>
    <property type="evidence" value="ECO:0007669"/>
    <property type="project" value="UniProtKB-KW"/>
</dbReference>
<dbReference type="CDD" id="cd00130">
    <property type="entry name" value="PAS"/>
    <property type="match status" value="2"/>
</dbReference>
<evidence type="ECO:0000259" key="17">
    <source>
        <dbReference type="PROSITE" id="PS50110"/>
    </source>
</evidence>
<dbReference type="GO" id="GO:0005886">
    <property type="term" value="C:plasma membrane"/>
    <property type="evidence" value="ECO:0007669"/>
    <property type="project" value="UniProtKB-SubCell"/>
</dbReference>
<dbReference type="EMBL" id="AP021876">
    <property type="protein sequence ID" value="BBO80023.1"/>
    <property type="molecule type" value="Genomic_DNA"/>
</dbReference>
<keyword evidence="13 15" id="KW-0472">Membrane</keyword>
<dbReference type="Pfam" id="PF13426">
    <property type="entry name" value="PAS_9"/>
    <property type="match status" value="1"/>
</dbReference>
<dbReference type="Pfam" id="PF00512">
    <property type="entry name" value="HisKA"/>
    <property type="match status" value="1"/>
</dbReference>
<dbReference type="Pfam" id="PF02518">
    <property type="entry name" value="HATPase_c"/>
    <property type="match status" value="1"/>
</dbReference>
<feature type="domain" description="Histidine kinase" evidence="16">
    <location>
        <begin position="732"/>
        <end position="953"/>
    </location>
</feature>
<comment type="subcellular location">
    <subcellularLocation>
        <location evidence="2">Cell membrane</location>
        <topology evidence="2">Multi-pass membrane protein</topology>
    </subcellularLocation>
</comment>
<dbReference type="Gene3D" id="3.30.450.20">
    <property type="entry name" value="PAS domain"/>
    <property type="match status" value="4"/>
</dbReference>
<keyword evidence="10" id="KW-0067">ATP-binding</keyword>
<evidence type="ECO:0000256" key="5">
    <source>
        <dbReference type="ARBA" id="ARBA00022553"/>
    </source>
</evidence>
<feature type="transmembrane region" description="Helical" evidence="15">
    <location>
        <begin position="353"/>
        <end position="375"/>
    </location>
</feature>
<dbReference type="Pfam" id="PF00072">
    <property type="entry name" value="Response_reg"/>
    <property type="match status" value="1"/>
</dbReference>
<evidence type="ECO:0000256" key="6">
    <source>
        <dbReference type="ARBA" id="ARBA00022679"/>
    </source>
</evidence>
<dbReference type="Gene3D" id="1.10.287.130">
    <property type="match status" value="1"/>
</dbReference>
<gene>
    <name evidence="21" type="ORF">DSCO28_05890</name>
</gene>
<dbReference type="Gene3D" id="6.10.340.10">
    <property type="match status" value="1"/>
</dbReference>
<evidence type="ECO:0000259" key="18">
    <source>
        <dbReference type="PROSITE" id="PS50112"/>
    </source>
</evidence>
<reference evidence="21 22" key="1">
    <citation type="submission" date="2019-11" db="EMBL/GenBank/DDBJ databases">
        <title>Comparative genomics of hydrocarbon-degrading Desulfosarcina strains.</title>
        <authorList>
            <person name="Watanabe M."/>
            <person name="Kojima H."/>
            <person name="Fukui M."/>
        </authorList>
    </citation>
    <scope>NUCLEOTIDE SEQUENCE [LARGE SCALE GENOMIC DNA]</scope>
    <source>
        <strain evidence="21 22">28bB2T</strain>
    </source>
</reference>
<dbReference type="CDD" id="cd12913">
    <property type="entry name" value="PDC1_MCP_like"/>
    <property type="match status" value="1"/>
</dbReference>
<dbReference type="NCBIfam" id="TIGR00229">
    <property type="entry name" value="sensory_box"/>
    <property type="match status" value="2"/>
</dbReference>
<dbReference type="InterPro" id="IPR004358">
    <property type="entry name" value="Sig_transdc_His_kin-like_C"/>
</dbReference>
<dbReference type="Gene3D" id="3.40.50.2300">
    <property type="match status" value="1"/>
</dbReference>
<dbReference type="InterPro" id="IPR003594">
    <property type="entry name" value="HATPase_dom"/>
</dbReference>
<evidence type="ECO:0000256" key="9">
    <source>
        <dbReference type="ARBA" id="ARBA00022777"/>
    </source>
</evidence>
<dbReference type="PROSITE" id="PS50885">
    <property type="entry name" value="HAMP"/>
    <property type="match status" value="1"/>
</dbReference>
<dbReference type="InterPro" id="IPR000014">
    <property type="entry name" value="PAS"/>
</dbReference>
<dbReference type="PROSITE" id="PS50113">
    <property type="entry name" value="PAC"/>
    <property type="match status" value="2"/>
</dbReference>
<comment type="catalytic activity">
    <reaction evidence="1">
        <text>ATP + protein L-histidine = ADP + protein N-phospho-L-histidine.</text>
        <dbReference type="EC" id="2.7.13.3"/>
    </reaction>
</comment>
<dbReference type="InterPro" id="IPR001789">
    <property type="entry name" value="Sig_transdc_resp-reg_receiver"/>
</dbReference>
<dbReference type="InterPro" id="IPR013767">
    <property type="entry name" value="PAS_fold"/>
</dbReference>
<dbReference type="SUPFAM" id="SSF55874">
    <property type="entry name" value="ATPase domain of HSP90 chaperone/DNA topoisomerase II/histidine kinase"/>
    <property type="match status" value="1"/>
</dbReference>
<name>A0A5K7ZQV3_9BACT</name>
<dbReference type="Gene3D" id="3.30.565.10">
    <property type="entry name" value="Histidine kinase-like ATPase, C-terminal domain"/>
    <property type="match status" value="1"/>
</dbReference>
<dbReference type="PROSITE" id="PS50110">
    <property type="entry name" value="RESPONSE_REGULATORY"/>
    <property type="match status" value="1"/>
</dbReference>